<evidence type="ECO:0000256" key="1">
    <source>
        <dbReference type="SAM" id="Phobius"/>
    </source>
</evidence>
<keyword evidence="1" id="KW-0812">Transmembrane</keyword>
<reference evidence="2" key="1">
    <citation type="submission" date="2020-10" db="EMBL/GenBank/DDBJ databases">
        <authorList>
            <person name="Gilroy R."/>
        </authorList>
    </citation>
    <scope>NUCLEOTIDE SEQUENCE</scope>
    <source>
        <strain evidence="2">CHK195-4489</strain>
    </source>
</reference>
<dbReference type="EMBL" id="DVMM01000159">
    <property type="protein sequence ID" value="HIU30117.1"/>
    <property type="molecule type" value="Genomic_DNA"/>
</dbReference>
<feature type="transmembrane region" description="Helical" evidence="1">
    <location>
        <begin position="6"/>
        <end position="24"/>
    </location>
</feature>
<evidence type="ECO:0000313" key="3">
    <source>
        <dbReference type="Proteomes" id="UP000824089"/>
    </source>
</evidence>
<protein>
    <submittedName>
        <fullName evidence="2">Uncharacterized protein</fullName>
    </submittedName>
</protein>
<name>A0A9D1I9D8_9CLOT</name>
<comment type="caution">
    <text evidence="2">The sequence shown here is derived from an EMBL/GenBank/DDBJ whole genome shotgun (WGS) entry which is preliminary data.</text>
</comment>
<evidence type="ECO:0000313" key="2">
    <source>
        <dbReference type="EMBL" id="HIU30117.1"/>
    </source>
</evidence>
<organism evidence="2 3">
    <name type="scientific">Candidatus Egerieisoma faecipullorum</name>
    <dbReference type="NCBI Taxonomy" id="2840963"/>
    <lineage>
        <taxon>Bacteria</taxon>
        <taxon>Bacillati</taxon>
        <taxon>Bacillota</taxon>
        <taxon>Clostridia</taxon>
        <taxon>Eubacteriales</taxon>
        <taxon>Clostridiaceae</taxon>
        <taxon>Clostridiaceae incertae sedis</taxon>
        <taxon>Candidatus Egerieisoma</taxon>
    </lineage>
</organism>
<accession>A0A9D1I9D8</accession>
<dbReference type="AlphaFoldDB" id="A0A9D1I9D8"/>
<sequence>MIENNMYYGAGYGSGLAFFLGAGYRDYFSSLPEEVQEEINLHEDRIHSEEDLREYAEHLMQTS</sequence>
<gene>
    <name evidence="2" type="ORF">IAD50_07470</name>
</gene>
<keyword evidence="1" id="KW-1133">Transmembrane helix</keyword>
<keyword evidence="1" id="KW-0472">Membrane</keyword>
<reference evidence="2" key="2">
    <citation type="journal article" date="2021" name="PeerJ">
        <title>Extensive microbial diversity within the chicken gut microbiome revealed by metagenomics and culture.</title>
        <authorList>
            <person name="Gilroy R."/>
            <person name="Ravi A."/>
            <person name="Getino M."/>
            <person name="Pursley I."/>
            <person name="Horton D.L."/>
            <person name="Alikhan N.F."/>
            <person name="Baker D."/>
            <person name="Gharbi K."/>
            <person name="Hall N."/>
            <person name="Watson M."/>
            <person name="Adriaenssens E.M."/>
            <person name="Foster-Nyarko E."/>
            <person name="Jarju S."/>
            <person name="Secka A."/>
            <person name="Antonio M."/>
            <person name="Oren A."/>
            <person name="Chaudhuri R.R."/>
            <person name="La Ragione R."/>
            <person name="Hildebrand F."/>
            <person name="Pallen M.J."/>
        </authorList>
    </citation>
    <scope>NUCLEOTIDE SEQUENCE</scope>
    <source>
        <strain evidence="2">CHK195-4489</strain>
    </source>
</reference>
<proteinExistence type="predicted"/>
<dbReference type="Proteomes" id="UP000824089">
    <property type="component" value="Unassembled WGS sequence"/>
</dbReference>